<feature type="signal peptide" evidence="1">
    <location>
        <begin position="1"/>
        <end position="18"/>
    </location>
</feature>
<evidence type="ECO:0000256" key="1">
    <source>
        <dbReference type="SAM" id="SignalP"/>
    </source>
</evidence>
<dbReference type="WBParaSite" id="PDA_v2.g31328.t1">
    <property type="protein sequence ID" value="PDA_v2.g31328.t1"/>
    <property type="gene ID" value="PDA_v2.g31328"/>
</dbReference>
<dbReference type="AlphaFoldDB" id="A0A914QH30"/>
<keyword evidence="2" id="KW-1185">Reference proteome</keyword>
<proteinExistence type="predicted"/>
<protein>
    <submittedName>
        <fullName evidence="3">Uncharacterized protein</fullName>
    </submittedName>
</protein>
<reference evidence="3" key="1">
    <citation type="submission" date="2022-11" db="UniProtKB">
        <authorList>
            <consortium name="WormBaseParasite"/>
        </authorList>
    </citation>
    <scope>IDENTIFICATION</scope>
</reference>
<accession>A0A914QH30</accession>
<name>A0A914QH30_9BILA</name>
<sequence length="641" mass="73382">MNNFLLLCFCSSVLYSSATNFTLPTEKVECPCPRGLDDECTPQVICVYGINDAGEIFHNGKNDTMDLTKIALQRREEIGNNYDDVLVNLYNPYKRTMAIFYYGCRKCDDLLNIGGNITVPKLRVFLLSLYNQRMKNNIKYSQSDFVYYENSSSNELQPMPEINVRPFWKNRLMLNQTCSHKKQGFTQKHFIPAFLTQDLCVLNYKMIQYIKYGQMVNSSSTKNGEITYSLTLSNSDLYVYNVIINSTKELLPEFQAEQEMCKFTFHFEANQRQMRFFCLCKTQSCTLKIRQKDPIKVCPYKLSVIVDSALIYQSMIYETAYMNVEKFFFQDNNNNGADVCAFVLRTNETTFDAFVVIKPVRTGYTFESILPQSEGGPKWFCKDIYYSVNGLAPLRARYHDKNATALSNVVLKTILDHSQIIGDIKPVGANCSSEGPLSDPFFSSSYGSNSSMFPCYQYFDIFNMNPVYPLMGINLMPIKLYKGKNCYYYTVILHANHIKSCYVRNSVLLIVGCPENIATNQTELEGIQKIVSACPTMKSNETQWKYEAPFPGQEIICGQFLRGLKLQNGRYVPEKIELRKVEKEDFNMTGMLKPHGCGFNSSQNLTLCTCYAALGGCEDLYTVGRVHLLRYLPFDNATTYV</sequence>
<feature type="chain" id="PRO_5037286654" evidence="1">
    <location>
        <begin position="19"/>
        <end position="641"/>
    </location>
</feature>
<evidence type="ECO:0000313" key="2">
    <source>
        <dbReference type="Proteomes" id="UP000887578"/>
    </source>
</evidence>
<organism evidence="2 3">
    <name type="scientific">Panagrolaimus davidi</name>
    <dbReference type="NCBI Taxonomy" id="227884"/>
    <lineage>
        <taxon>Eukaryota</taxon>
        <taxon>Metazoa</taxon>
        <taxon>Ecdysozoa</taxon>
        <taxon>Nematoda</taxon>
        <taxon>Chromadorea</taxon>
        <taxon>Rhabditida</taxon>
        <taxon>Tylenchina</taxon>
        <taxon>Panagrolaimomorpha</taxon>
        <taxon>Panagrolaimoidea</taxon>
        <taxon>Panagrolaimidae</taxon>
        <taxon>Panagrolaimus</taxon>
    </lineage>
</organism>
<dbReference type="Proteomes" id="UP000887578">
    <property type="component" value="Unplaced"/>
</dbReference>
<evidence type="ECO:0000313" key="3">
    <source>
        <dbReference type="WBParaSite" id="PDA_v2.g31328.t1"/>
    </source>
</evidence>
<keyword evidence="1" id="KW-0732">Signal</keyword>